<dbReference type="Proteomes" id="UP001221566">
    <property type="component" value="Unassembled WGS sequence"/>
</dbReference>
<dbReference type="EMBL" id="JAQQKY010000009">
    <property type="protein sequence ID" value="MDC7691918.1"/>
    <property type="molecule type" value="Genomic_DNA"/>
</dbReference>
<evidence type="ECO:0000259" key="3">
    <source>
        <dbReference type="SMART" id="SM00062"/>
    </source>
</evidence>
<dbReference type="SUPFAM" id="SSF53850">
    <property type="entry name" value="Periplasmic binding protein-like II"/>
    <property type="match status" value="1"/>
</dbReference>
<evidence type="ECO:0000313" key="7">
    <source>
        <dbReference type="Proteomes" id="UP001221566"/>
    </source>
</evidence>
<dbReference type="Pfam" id="PF00497">
    <property type="entry name" value="SBP_bac_3"/>
    <property type="match status" value="1"/>
</dbReference>
<organism evidence="5 6">
    <name type="scientific">Vogesella indigofera</name>
    <name type="common">Pseudomonas indigofera</name>
    <dbReference type="NCBI Taxonomy" id="45465"/>
    <lineage>
        <taxon>Bacteria</taxon>
        <taxon>Pseudomonadati</taxon>
        <taxon>Pseudomonadota</taxon>
        <taxon>Betaproteobacteria</taxon>
        <taxon>Neisseriales</taxon>
        <taxon>Chromobacteriaceae</taxon>
        <taxon>Vogesella</taxon>
    </lineage>
</organism>
<protein>
    <submittedName>
        <fullName evidence="5">Amino acid ABC transporter substrate-binding protein (PAAT family)</fullName>
    </submittedName>
    <submittedName>
        <fullName evidence="4">Transporter substrate-binding domain-containing protein</fullName>
    </submittedName>
</protein>
<dbReference type="Proteomes" id="UP000279384">
    <property type="component" value="Unassembled WGS sequence"/>
</dbReference>
<reference evidence="4 7" key="2">
    <citation type="submission" date="2023-01" db="EMBL/GenBank/DDBJ databases">
        <title>Novel species of the genus Vogesella isolated from rivers.</title>
        <authorList>
            <person name="Lu H."/>
        </authorList>
    </citation>
    <scope>NUCLEOTIDE SEQUENCE [LARGE SCALE GENOMIC DNA]</scope>
    <source>
        <strain evidence="4 7">SH7W</strain>
    </source>
</reference>
<dbReference type="Gene3D" id="3.40.190.10">
    <property type="entry name" value="Periplasmic binding protein-like II"/>
    <property type="match status" value="2"/>
</dbReference>
<comment type="caution">
    <text evidence="5">The sequence shown here is derived from an EMBL/GenBank/DDBJ whole genome shotgun (WGS) entry which is preliminary data.</text>
</comment>
<dbReference type="EMBL" id="RBID01000002">
    <property type="protein sequence ID" value="RKQ62167.1"/>
    <property type="molecule type" value="Genomic_DNA"/>
</dbReference>
<evidence type="ECO:0000256" key="1">
    <source>
        <dbReference type="ARBA" id="ARBA00022729"/>
    </source>
</evidence>
<dbReference type="InterPro" id="IPR001638">
    <property type="entry name" value="Solute-binding_3/MltF_N"/>
</dbReference>
<dbReference type="AlphaFoldDB" id="A0A495BKG4"/>
<feature type="domain" description="Solute-binding protein family 3/N-terminal" evidence="3">
    <location>
        <begin position="20"/>
        <end position="246"/>
    </location>
</feature>
<evidence type="ECO:0000256" key="2">
    <source>
        <dbReference type="SAM" id="SignalP"/>
    </source>
</evidence>
<sequence>MKKILALSCLFAAFHLQAQPLRIATDVSYPPFSKQNPDGSIVGFDADIARALCDKMKAECELSAHDFDGIIPGLQAKKYELAIASMNISPDRAKVVSFSDMYFNIPGRLIAKEGTPVSGEWFKGKRIGVLRGAIQMKESSEKWGRNGAQIKGYGKITDAFLDLKGGRLDYVYVDATIGEADFLKTPFGKGFAFVGPVFNDPKYYMGSGIAIQKGNKELLAKVNAALKAILADGTYRSIERRYFSYDIYPHKH</sequence>
<evidence type="ECO:0000313" key="5">
    <source>
        <dbReference type="EMBL" id="RKQ62167.1"/>
    </source>
</evidence>
<evidence type="ECO:0000313" key="6">
    <source>
        <dbReference type="Proteomes" id="UP000279384"/>
    </source>
</evidence>
<feature type="signal peptide" evidence="2">
    <location>
        <begin position="1"/>
        <end position="18"/>
    </location>
</feature>
<keyword evidence="1 2" id="KW-0732">Signal</keyword>
<dbReference type="RefSeq" id="WP_120809325.1">
    <property type="nucleotide sequence ID" value="NZ_JAQQKY010000009.1"/>
</dbReference>
<evidence type="ECO:0000313" key="4">
    <source>
        <dbReference type="EMBL" id="MDC7691918.1"/>
    </source>
</evidence>
<keyword evidence="7" id="KW-1185">Reference proteome</keyword>
<accession>A0A495BKG4</accession>
<reference evidence="5 6" key="1">
    <citation type="submission" date="2018-10" db="EMBL/GenBank/DDBJ databases">
        <title>Genomic Encyclopedia of Type Strains, Phase IV (KMG-IV): sequencing the most valuable type-strain genomes for metagenomic binning, comparative biology and taxonomic classification.</title>
        <authorList>
            <person name="Goeker M."/>
        </authorList>
    </citation>
    <scope>NUCLEOTIDE SEQUENCE [LARGE SCALE GENOMIC DNA]</scope>
    <source>
        <strain evidence="5 6">DSM 3303</strain>
    </source>
</reference>
<gene>
    <name evidence="5" type="ORF">C8E02_0223</name>
    <name evidence="4" type="ORF">PQU93_14175</name>
</gene>
<dbReference type="PANTHER" id="PTHR35936:SF17">
    <property type="entry name" value="ARGININE-BINDING EXTRACELLULAR PROTEIN ARTP"/>
    <property type="match status" value="1"/>
</dbReference>
<feature type="chain" id="PRO_5019829798" evidence="2">
    <location>
        <begin position="19"/>
        <end position="252"/>
    </location>
</feature>
<dbReference type="PANTHER" id="PTHR35936">
    <property type="entry name" value="MEMBRANE-BOUND LYTIC MUREIN TRANSGLYCOSYLASE F"/>
    <property type="match status" value="1"/>
</dbReference>
<name>A0A495BKG4_VOGIN</name>
<dbReference type="SMART" id="SM00062">
    <property type="entry name" value="PBPb"/>
    <property type="match status" value="1"/>
</dbReference>
<proteinExistence type="predicted"/>